<comment type="caution">
    <text evidence="1">The sequence shown here is derived from an EMBL/GenBank/DDBJ whole genome shotgun (WGS) entry which is preliminary data.</text>
</comment>
<accession>J9DPC5</accession>
<evidence type="ECO:0000313" key="2">
    <source>
        <dbReference type="Proteomes" id="UP000004810"/>
    </source>
</evidence>
<reference evidence="2" key="1">
    <citation type="submission" date="2012-08" db="EMBL/GenBank/DDBJ databases">
        <title>The Genome Sequence of Wuchereria bancrofti.</title>
        <authorList>
            <person name="Nutman T.B."/>
            <person name="Fink D.L."/>
            <person name="Russ C."/>
            <person name="Young S."/>
            <person name="Zeng Q."/>
            <person name="Koehrsen M."/>
            <person name="Alvarado L."/>
            <person name="Berlin A."/>
            <person name="Chapman S.B."/>
            <person name="Chen Z."/>
            <person name="Freedman E."/>
            <person name="Gellesch M."/>
            <person name="Goldberg J."/>
            <person name="Griggs A."/>
            <person name="Gujja S."/>
            <person name="Heilman E.R."/>
            <person name="Heiman D."/>
            <person name="Hepburn T."/>
            <person name="Howarth C."/>
            <person name="Jen D."/>
            <person name="Larson L."/>
            <person name="Lewis B."/>
            <person name="Mehta T."/>
            <person name="Park D."/>
            <person name="Pearson M."/>
            <person name="Roberts A."/>
            <person name="Saif S."/>
            <person name="Shea T."/>
            <person name="Shenoy N."/>
            <person name="Sisk P."/>
            <person name="Stolte C."/>
            <person name="Sykes S."/>
            <person name="Walk T."/>
            <person name="White J."/>
            <person name="Yandava C."/>
            <person name="Haas B."/>
            <person name="Henn M.R."/>
            <person name="Nusbaum C."/>
            <person name="Birren B."/>
        </authorList>
    </citation>
    <scope>NUCLEOTIDE SEQUENCE [LARGE SCALE GENOMIC DNA]</scope>
    <source>
        <strain evidence="2">NA</strain>
    </source>
</reference>
<gene>
    <name evidence="1" type="ORF">WUBG_17717</name>
</gene>
<dbReference type="EMBL" id="ADBV01018779">
    <property type="protein sequence ID" value="EJW71376.1"/>
    <property type="molecule type" value="Genomic_DNA"/>
</dbReference>
<organism evidence="1 2">
    <name type="scientific">Wuchereria bancrofti</name>
    <dbReference type="NCBI Taxonomy" id="6293"/>
    <lineage>
        <taxon>Eukaryota</taxon>
        <taxon>Metazoa</taxon>
        <taxon>Ecdysozoa</taxon>
        <taxon>Nematoda</taxon>
        <taxon>Chromadorea</taxon>
        <taxon>Rhabditida</taxon>
        <taxon>Spirurina</taxon>
        <taxon>Spiruromorpha</taxon>
        <taxon>Filarioidea</taxon>
        <taxon>Onchocercidae</taxon>
        <taxon>Wuchereria</taxon>
    </lineage>
</organism>
<proteinExistence type="predicted"/>
<evidence type="ECO:0000313" key="1">
    <source>
        <dbReference type="EMBL" id="EJW71376.1"/>
    </source>
</evidence>
<name>J9DPC5_WUCBA</name>
<feature type="non-terminal residue" evidence="1">
    <location>
        <position position="1"/>
    </location>
</feature>
<dbReference type="AlphaFoldDB" id="J9DPC5"/>
<protein>
    <submittedName>
        <fullName evidence="1">Uncharacterized protein</fullName>
    </submittedName>
</protein>
<dbReference type="Proteomes" id="UP000004810">
    <property type="component" value="Unassembled WGS sequence"/>
</dbReference>
<sequence length="63" mass="7047">VEKHPETSVELAELLTSSQKMIISSMHSKDDINLTAKLNEKLLALIAAVNGFEYLEKPVFETM</sequence>